<protein>
    <submittedName>
        <fullName evidence="1">Uncharacterized protein</fullName>
    </submittedName>
</protein>
<dbReference type="Proteomes" id="UP000248916">
    <property type="component" value="Unassembled WGS sequence"/>
</dbReference>
<sequence length="184" mass="21248">MHHFTTGDLVTDQNLGRLDHLADLAQLAPGPEQMHNWLLAVIGSKEMLPPAVAQQIKGNFYLGDLHYKWSEEFRTREWTKLIEGLRRDIDQLALQDLTVTATDRPCSRGETIVELCDELDAEGHGTLRFNTLVRRLRSIAVYDTVSDARTLERLAKRKKVDPYEITRTIHHLKLVARRMFYVKD</sequence>
<gene>
    <name evidence="1" type="ORF">LX81_03866</name>
</gene>
<dbReference type="EMBL" id="QKZL01000029">
    <property type="protein sequence ID" value="PZX11789.1"/>
    <property type="molecule type" value="Genomic_DNA"/>
</dbReference>
<dbReference type="RefSeq" id="WP_111538871.1">
    <property type="nucleotide sequence ID" value="NZ_QKZL01000029.1"/>
</dbReference>
<proteinExistence type="predicted"/>
<evidence type="ECO:0000313" key="2">
    <source>
        <dbReference type="Proteomes" id="UP000248916"/>
    </source>
</evidence>
<dbReference type="AlphaFoldDB" id="A0A2W7PQS0"/>
<organism evidence="1 2">
    <name type="scientific">Palleronia aestuarii</name>
    <dbReference type="NCBI Taxonomy" id="568105"/>
    <lineage>
        <taxon>Bacteria</taxon>
        <taxon>Pseudomonadati</taxon>
        <taxon>Pseudomonadota</taxon>
        <taxon>Alphaproteobacteria</taxon>
        <taxon>Rhodobacterales</taxon>
        <taxon>Roseobacteraceae</taxon>
        <taxon>Palleronia</taxon>
    </lineage>
</organism>
<evidence type="ECO:0000313" key="1">
    <source>
        <dbReference type="EMBL" id="PZX11789.1"/>
    </source>
</evidence>
<accession>A0A2W7PQS0</accession>
<name>A0A2W7PQS0_9RHOB</name>
<comment type="caution">
    <text evidence="1">The sequence shown here is derived from an EMBL/GenBank/DDBJ whole genome shotgun (WGS) entry which is preliminary data.</text>
</comment>
<keyword evidence="2" id="KW-1185">Reference proteome</keyword>
<reference evidence="1 2" key="1">
    <citation type="submission" date="2018-06" db="EMBL/GenBank/DDBJ databases">
        <title>Genomic Encyclopedia of Archaeal and Bacterial Type Strains, Phase II (KMG-II): from individual species to whole genera.</title>
        <authorList>
            <person name="Goeker M."/>
        </authorList>
    </citation>
    <scope>NUCLEOTIDE SEQUENCE [LARGE SCALE GENOMIC DNA]</scope>
    <source>
        <strain evidence="1 2">DSM 22009</strain>
    </source>
</reference>